<dbReference type="InterPro" id="IPR038390">
    <property type="entry name" value="Metal_Tscrpt_repr_sf"/>
</dbReference>
<reference evidence="2 3" key="1">
    <citation type="submission" date="2015-10" db="EMBL/GenBank/DDBJ databases">
        <title>The world's first case of liver abscess caused by Pannonibacter phragmitetus.</title>
        <authorList>
            <person name="Ming D."/>
            <person name="Wang M."/>
            <person name="Zhou Y."/>
            <person name="Jiang T."/>
            <person name="Hu S."/>
        </authorList>
    </citation>
    <scope>NUCLEOTIDE SEQUENCE [LARGE SCALE GENOMIC DNA]</scope>
    <source>
        <strain evidence="2 3">31801</strain>
    </source>
</reference>
<accession>A0A0L0J1T0</accession>
<dbReference type="PANTHER" id="PTHR33677:SF5">
    <property type="entry name" value="TRANSCRIPTIONAL REPRESSOR FRMR"/>
    <property type="match status" value="1"/>
</dbReference>
<sequence length="90" mass="10087">MSHTIRDKEKLIARVRRLKGQIEGIERALEAEKPCGEILRQLASARGAMSGLTAEVVEDHLREHVLHAKTGADREQGGAELIEIIRTYMK</sequence>
<name>A0A0L0J1T0_9HYPH</name>
<dbReference type="Proteomes" id="UP000064921">
    <property type="component" value="Chromosome"/>
</dbReference>
<evidence type="ECO:0000313" key="3">
    <source>
        <dbReference type="Proteomes" id="UP000064921"/>
    </source>
</evidence>
<dbReference type="PATRIC" id="fig|121719.5.peg.3683"/>
<dbReference type="STRING" id="121719.APZ00_08750"/>
<protein>
    <submittedName>
        <fullName evidence="2">Transcriptional regulator</fullName>
    </submittedName>
</protein>
<dbReference type="CDD" id="cd10153">
    <property type="entry name" value="RcnR-FrmR-like_DUF156"/>
    <property type="match status" value="1"/>
</dbReference>
<dbReference type="InterPro" id="IPR003735">
    <property type="entry name" value="Metal_Tscrpt_repr"/>
</dbReference>
<dbReference type="KEGG" id="pphr:APZ00_08750"/>
<dbReference type="GO" id="GO:0003677">
    <property type="term" value="F:DNA binding"/>
    <property type="evidence" value="ECO:0007669"/>
    <property type="project" value="InterPro"/>
</dbReference>
<keyword evidence="3" id="KW-1185">Reference proteome</keyword>
<comment type="similarity">
    <text evidence="1">Belongs to the FrmR/RcnR family.</text>
</comment>
<proteinExistence type="inferred from homology"/>
<dbReference type="EMBL" id="CP013068">
    <property type="protein sequence ID" value="ALV27136.1"/>
    <property type="molecule type" value="Genomic_DNA"/>
</dbReference>
<dbReference type="RefSeq" id="WP_050472336.1">
    <property type="nucleotide sequence ID" value="NZ_CP013068.1"/>
</dbReference>
<dbReference type="Gene3D" id="1.20.58.1000">
    <property type="entry name" value="Metal-sensitive repressor, helix protomer"/>
    <property type="match status" value="1"/>
</dbReference>
<evidence type="ECO:0000313" key="2">
    <source>
        <dbReference type="EMBL" id="ALV27136.1"/>
    </source>
</evidence>
<dbReference type="Pfam" id="PF02583">
    <property type="entry name" value="Trns_repr_metal"/>
    <property type="match status" value="1"/>
</dbReference>
<dbReference type="AlphaFoldDB" id="A0A0L0J1T0"/>
<dbReference type="GO" id="GO:0045892">
    <property type="term" value="P:negative regulation of DNA-templated transcription"/>
    <property type="evidence" value="ECO:0007669"/>
    <property type="project" value="UniProtKB-ARBA"/>
</dbReference>
<dbReference type="PANTHER" id="PTHR33677">
    <property type="entry name" value="TRANSCRIPTIONAL REPRESSOR FRMR-RELATED"/>
    <property type="match status" value="1"/>
</dbReference>
<evidence type="ECO:0000256" key="1">
    <source>
        <dbReference type="ARBA" id="ARBA00005260"/>
    </source>
</evidence>
<dbReference type="GO" id="GO:0046872">
    <property type="term" value="F:metal ion binding"/>
    <property type="evidence" value="ECO:0007669"/>
    <property type="project" value="InterPro"/>
</dbReference>
<gene>
    <name evidence="2" type="ORF">APZ00_08750</name>
</gene>
<organism evidence="2 3">
    <name type="scientific">Pannonibacter phragmitetus</name>
    <dbReference type="NCBI Taxonomy" id="121719"/>
    <lineage>
        <taxon>Bacteria</taxon>
        <taxon>Pseudomonadati</taxon>
        <taxon>Pseudomonadota</taxon>
        <taxon>Alphaproteobacteria</taxon>
        <taxon>Hyphomicrobiales</taxon>
        <taxon>Stappiaceae</taxon>
        <taxon>Pannonibacter</taxon>
    </lineage>
</organism>